<organism evidence="6 7">
    <name type="scientific">Thiocapsa imhoffii</name>
    <dbReference type="NCBI Taxonomy" id="382777"/>
    <lineage>
        <taxon>Bacteria</taxon>
        <taxon>Pseudomonadati</taxon>
        <taxon>Pseudomonadota</taxon>
        <taxon>Gammaproteobacteria</taxon>
        <taxon>Chromatiales</taxon>
        <taxon>Chromatiaceae</taxon>
        <taxon>Thiocapsa</taxon>
    </lineage>
</organism>
<protein>
    <recommendedName>
        <fullName evidence="5">5-formyltetrahydrofolate cyclo-ligase</fullName>
        <ecNumber evidence="5">6.3.3.2</ecNumber>
    </recommendedName>
</protein>
<dbReference type="EMBL" id="NRSD01000001">
    <property type="protein sequence ID" value="MBK1643476.1"/>
    <property type="molecule type" value="Genomic_DNA"/>
</dbReference>
<sequence>MSHLAPLRTALRRARRALSRDDQRAHARQLTRTLQRHYPFVRARRIAAYWPCDGELDVRPLMRRAQQRGQSLYLPVLARGLGSRRTPLLFAPYRPGMPMRPNRFGILEPAVDRRHRQRARDLDILLMPLVGFDGAGNRLGMGGGYYDRTLARLNQRRLWRRPRLIGIAHECQRVPQLDARPWDVRLDLVATERCLEIPDRRS</sequence>
<keyword evidence="2 4" id="KW-0547">Nucleotide-binding</keyword>
<comment type="caution">
    <text evidence="6">The sequence shown here is derived from an EMBL/GenBank/DDBJ whole genome shotgun (WGS) entry which is preliminary data.</text>
</comment>
<comment type="similarity">
    <text evidence="1 5">Belongs to the 5-formyltetrahydrofolate cyclo-ligase family.</text>
</comment>
<name>A0A9X1B812_9GAMM</name>
<evidence type="ECO:0000313" key="6">
    <source>
        <dbReference type="EMBL" id="MBK1643476.1"/>
    </source>
</evidence>
<comment type="cofactor">
    <cofactor evidence="5">
        <name>Mg(2+)</name>
        <dbReference type="ChEBI" id="CHEBI:18420"/>
    </cofactor>
</comment>
<keyword evidence="3 4" id="KW-0067">ATP-binding</keyword>
<reference evidence="6 7" key="1">
    <citation type="journal article" date="2020" name="Microorganisms">
        <title>Osmotic Adaptation and Compatible Solute Biosynthesis of Phototrophic Bacteria as Revealed from Genome Analyses.</title>
        <authorList>
            <person name="Imhoff J.F."/>
            <person name="Rahn T."/>
            <person name="Kunzel S."/>
            <person name="Keller A."/>
            <person name="Neulinger S.C."/>
        </authorList>
    </citation>
    <scope>NUCLEOTIDE SEQUENCE [LARGE SCALE GENOMIC DNA]</scope>
    <source>
        <strain evidence="6 7">DSM 21303</strain>
    </source>
</reference>
<evidence type="ECO:0000313" key="7">
    <source>
        <dbReference type="Proteomes" id="UP001138802"/>
    </source>
</evidence>
<dbReference type="EC" id="6.3.3.2" evidence="5"/>
<dbReference type="InterPro" id="IPR037171">
    <property type="entry name" value="NagB/RpiA_transferase-like"/>
</dbReference>
<dbReference type="GO" id="GO:0046872">
    <property type="term" value="F:metal ion binding"/>
    <property type="evidence" value="ECO:0007669"/>
    <property type="project" value="UniProtKB-KW"/>
</dbReference>
<dbReference type="NCBIfam" id="TIGR02727">
    <property type="entry name" value="MTHFS_bact"/>
    <property type="match status" value="1"/>
</dbReference>
<dbReference type="PANTHER" id="PTHR23407:SF1">
    <property type="entry name" value="5-FORMYLTETRAHYDROFOLATE CYCLO-LIGASE"/>
    <property type="match status" value="1"/>
</dbReference>
<dbReference type="PIRSF" id="PIRSF006806">
    <property type="entry name" value="FTHF_cligase"/>
    <property type="match status" value="1"/>
</dbReference>
<dbReference type="GO" id="GO:0030272">
    <property type="term" value="F:5-formyltetrahydrofolate cyclo-ligase activity"/>
    <property type="evidence" value="ECO:0007669"/>
    <property type="project" value="UniProtKB-EC"/>
</dbReference>
<keyword evidence="7" id="KW-1185">Reference proteome</keyword>
<dbReference type="SUPFAM" id="SSF100950">
    <property type="entry name" value="NagB/RpiA/CoA transferase-like"/>
    <property type="match status" value="1"/>
</dbReference>
<feature type="binding site" evidence="4">
    <location>
        <position position="55"/>
    </location>
    <ligand>
        <name>substrate</name>
    </ligand>
</feature>
<dbReference type="GO" id="GO:0005524">
    <property type="term" value="F:ATP binding"/>
    <property type="evidence" value="ECO:0007669"/>
    <property type="project" value="UniProtKB-KW"/>
</dbReference>
<dbReference type="RefSeq" id="WP_200386233.1">
    <property type="nucleotide sequence ID" value="NZ_NRSD01000001.1"/>
</dbReference>
<accession>A0A9X1B812</accession>
<dbReference type="AlphaFoldDB" id="A0A9X1B812"/>
<dbReference type="PANTHER" id="PTHR23407">
    <property type="entry name" value="ATPASE INHIBITOR/5-FORMYLTETRAHYDROFOLATE CYCLO-LIGASE"/>
    <property type="match status" value="1"/>
</dbReference>
<comment type="catalytic activity">
    <reaction evidence="5">
        <text>(6S)-5-formyl-5,6,7,8-tetrahydrofolate + ATP = (6R)-5,10-methenyltetrahydrofolate + ADP + phosphate</text>
        <dbReference type="Rhea" id="RHEA:10488"/>
        <dbReference type="ChEBI" id="CHEBI:30616"/>
        <dbReference type="ChEBI" id="CHEBI:43474"/>
        <dbReference type="ChEBI" id="CHEBI:57455"/>
        <dbReference type="ChEBI" id="CHEBI:57457"/>
        <dbReference type="ChEBI" id="CHEBI:456216"/>
        <dbReference type="EC" id="6.3.3.2"/>
    </reaction>
</comment>
<dbReference type="Proteomes" id="UP001138802">
    <property type="component" value="Unassembled WGS sequence"/>
</dbReference>
<evidence type="ECO:0000256" key="5">
    <source>
        <dbReference type="RuleBase" id="RU361279"/>
    </source>
</evidence>
<feature type="binding site" evidence="4">
    <location>
        <begin position="138"/>
        <end position="146"/>
    </location>
    <ligand>
        <name>ATP</name>
        <dbReference type="ChEBI" id="CHEBI:30616"/>
    </ligand>
</feature>
<gene>
    <name evidence="6" type="ORF">CKO25_02145</name>
</gene>
<dbReference type="Gene3D" id="3.40.50.10420">
    <property type="entry name" value="NagB/RpiA/CoA transferase-like"/>
    <property type="match status" value="1"/>
</dbReference>
<evidence type="ECO:0000256" key="2">
    <source>
        <dbReference type="ARBA" id="ARBA00022741"/>
    </source>
</evidence>
<keyword evidence="5" id="KW-0460">Magnesium</keyword>
<evidence type="ECO:0000256" key="4">
    <source>
        <dbReference type="PIRSR" id="PIRSR006806-1"/>
    </source>
</evidence>
<dbReference type="InterPro" id="IPR024185">
    <property type="entry name" value="FTHF_cligase-like_sf"/>
</dbReference>
<proteinExistence type="inferred from homology"/>
<keyword evidence="5" id="KW-0479">Metal-binding</keyword>
<dbReference type="GO" id="GO:0009396">
    <property type="term" value="P:folic acid-containing compound biosynthetic process"/>
    <property type="evidence" value="ECO:0007669"/>
    <property type="project" value="TreeGrafter"/>
</dbReference>
<evidence type="ECO:0000256" key="1">
    <source>
        <dbReference type="ARBA" id="ARBA00010638"/>
    </source>
</evidence>
<dbReference type="Pfam" id="PF01812">
    <property type="entry name" value="5-FTHF_cyc-lig"/>
    <property type="match status" value="1"/>
</dbReference>
<evidence type="ECO:0000256" key="3">
    <source>
        <dbReference type="ARBA" id="ARBA00022840"/>
    </source>
</evidence>
<dbReference type="GO" id="GO:0035999">
    <property type="term" value="P:tetrahydrofolate interconversion"/>
    <property type="evidence" value="ECO:0007669"/>
    <property type="project" value="TreeGrafter"/>
</dbReference>
<dbReference type="InterPro" id="IPR002698">
    <property type="entry name" value="FTHF_cligase"/>
</dbReference>